<dbReference type="Proteomes" id="UP000612362">
    <property type="component" value="Unassembled WGS sequence"/>
</dbReference>
<accession>A0A8J3HU50</accession>
<dbReference type="EMBL" id="BNJF01000001">
    <property type="protein sequence ID" value="GHO43326.1"/>
    <property type="molecule type" value="Genomic_DNA"/>
</dbReference>
<gene>
    <name evidence="1" type="ORF">KSX_14890</name>
</gene>
<comment type="caution">
    <text evidence="1">The sequence shown here is derived from an EMBL/GenBank/DDBJ whole genome shotgun (WGS) entry which is preliminary data.</text>
</comment>
<organism evidence="1 2">
    <name type="scientific">Ktedonospora formicarum</name>
    <dbReference type="NCBI Taxonomy" id="2778364"/>
    <lineage>
        <taxon>Bacteria</taxon>
        <taxon>Bacillati</taxon>
        <taxon>Chloroflexota</taxon>
        <taxon>Ktedonobacteria</taxon>
        <taxon>Ktedonobacterales</taxon>
        <taxon>Ktedonobacteraceae</taxon>
        <taxon>Ktedonospora</taxon>
    </lineage>
</organism>
<dbReference type="AlphaFoldDB" id="A0A8J3HU50"/>
<sequence length="125" mass="14283">MYIAVIEEELLIRDMLHYALELSGHQVDIYSEMPEHCRAYDLAIVEPGEYGQGFPAISQLIRGYHIPVLILTFYESNMGIAREYSLPAINKMPFRLPHLLKSISRFGRLNTPFAQPSSTRPLEAC</sequence>
<dbReference type="InterPro" id="IPR011006">
    <property type="entry name" value="CheY-like_superfamily"/>
</dbReference>
<reference evidence="1" key="1">
    <citation type="submission" date="2020-10" db="EMBL/GenBank/DDBJ databases">
        <title>Taxonomic study of unclassified bacteria belonging to the class Ktedonobacteria.</title>
        <authorList>
            <person name="Yabe S."/>
            <person name="Wang C.M."/>
            <person name="Zheng Y."/>
            <person name="Sakai Y."/>
            <person name="Cavaletti L."/>
            <person name="Monciardini P."/>
            <person name="Donadio S."/>
        </authorList>
    </citation>
    <scope>NUCLEOTIDE SEQUENCE</scope>
    <source>
        <strain evidence="1">SOSP1-1</strain>
    </source>
</reference>
<dbReference type="SUPFAM" id="SSF52172">
    <property type="entry name" value="CheY-like"/>
    <property type="match status" value="1"/>
</dbReference>
<name>A0A8J3HU50_9CHLR</name>
<proteinExistence type="predicted"/>
<evidence type="ECO:0000313" key="2">
    <source>
        <dbReference type="Proteomes" id="UP000612362"/>
    </source>
</evidence>
<dbReference type="RefSeq" id="WP_220192807.1">
    <property type="nucleotide sequence ID" value="NZ_BNJF01000001.1"/>
</dbReference>
<evidence type="ECO:0008006" key="3">
    <source>
        <dbReference type="Google" id="ProtNLM"/>
    </source>
</evidence>
<evidence type="ECO:0000313" key="1">
    <source>
        <dbReference type="EMBL" id="GHO43326.1"/>
    </source>
</evidence>
<keyword evidence="2" id="KW-1185">Reference proteome</keyword>
<protein>
    <recommendedName>
        <fullName evidence="3">Response regulatory domain-containing protein</fullName>
    </recommendedName>
</protein>